<evidence type="ECO:0000313" key="5">
    <source>
        <dbReference type="EMBL" id="TCO53653.1"/>
    </source>
</evidence>
<dbReference type="SUPFAM" id="SSF48452">
    <property type="entry name" value="TPR-like"/>
    <property type="match status" value="2"/>
</dbReference>
<sequence length="996" mass="107676">MFLVNDGCRIWDRRRVRFSILGTVEVRSDNGDELPLGGPRQRALLALLLVDAGRIVTFERLIDGLYGDQPPAGAANALQSQVSRLRRTLPGVISFHPTGYRIDVDPMDVDVHRFEDLARHHDVTHLRAALDLWRGPLELPVDTAARLVELRLSAEEDLFEARLALGENVVPEVRAKVAEYPLRERLRGQLMRALYAAGRQAEALAEFEDARRLLATELGADPTAELAATHLAVLRGETRPSLPAQLTSFVGRHDERGRITRLLNESRLVTIVGPGGVGKTRIAIEVAPPDTCFVDLSTVDGDVAQAVLSALGVRDAGLFPSAGGTPDAGTRVLAALADRRLLLVLDNCEHVVNEAARLSRAVLTGCPGTRILATSREALGITGEYLCPLPPLGPAEAARLFADRARAVSPGFAESSATVRRVCAALDGLPLAIELAAARLRTLTLDEIADRLDDRFRLLSRGDRTAPPRHRTLRAVVEWSWDLLADDEQLLAGQLTVFAGGATFETVTAVCDSAAPLPDLVDRSLVENVGGRYRMLETIRAFCAAQFDLEPLRRRHAVYFHELAEQAAPELRRAAQLVWMSRLDSEQANLRAALTWAIDADVALALRLVGALSQYWYLRGLRDEVAPLAAALLERVGTEPPDELDEEYVLCVVYAAWGRTDAPERETHLKLSESFMDASRGPLRRPFTAYLWAATTGPPKGASQRALASDDLWSESFTVLGNGILHLYDGSTEAADRECTRALAGFRAIGDRWAMAIALNILAALTDARGDKRFLPLVEEALRLVAELDSVEDTASLLRRRGHHFARHGDLDAAESDFARVVASARQAGVPEFLADGYWGLGEVARFRGDLGEALRLQELALATCTHGPYTTGEARARILVALGRLAEEDGDMDQARSRFDLAVTVALASRNMPNAAASAEGLAGVALRDGDAELAATLLGAAVALRGTALAGDPDVESVSSKARASLGAGYGTAFDRGASLARDEALTLLGQRVP</sequence>
<dbReference type="InterPro" id="IPR001867">
    <property type="entry name" value="OmpR/PhoB-type_DNA-bd"/>
</dbReference>
<dbReference type="Pfam" id="PF00486">
    <property type="entry name" value="Trans_reg_C"/>
    <property type="match status" value="1"/>
</dbReference>
<reference evidence="5 6" key="1">
    <citation type="submission" date="2019-03" db="EMBL/GenBank/DDBJ databases">
        <title>Genomic Encyclopedia of Type Strains, Phase IV (KMG-IV): sequencing the most valuable type-strain genomes for metagenomic binning, comparative biology and taxonomic classification.</title>
        <authorList>
            <person name="Goeker M."/>
        </authorList>
    </citation>
    <scope>NUCLEOTIDE SEQUENCE [LARGE SCALE GENOMIC DNA]</scope>
    <source>
        <strain evidence="5 6">DSM 45934</strain>
    </source>
</reference>
<dbReference type="CDD" id="cd15831">
    <property type="entry name" value="BTAD"/>
    <property type="match status" value="1"/>
</dbReference>
<feature type="domain" description="OmpR/PhoB-type" evidence="4">
    <location>
        <begin position="8"/>
        <end position="104"/>
    </location>
</feature>
<evidence type="ECO:0000313" key="6">
    <source>
        <dbReference type="Proteomes" id="UP000295680"/>
    </source>
</evidence>
<dbReference type="PRINTS" id="PR00364">
    <property type="entry name" value="DISEASERSIST"/>
</dbReference>
<organism evidence="5 6">
    <name type="scientific">Actinocrispum wychmicini</name>
    <dbReference type="NCBI Taxonomy" id="1213861"/>
    <lineage>
        <taxon>Bacteria</taxon>
        <taxon>Bacillati</taxon>
        <taxon>Actinomycetota</taxon>
        <taxon>Actinomycetes</taxon>
        <taxon>Pseudonocardiales</taxon>
        <taxon>Pseudonocardiaceae</taxon>
        <taxon>Actinocrispum</taxon>
    </lineage>
</organism>
<protein>
    <submittedName>
        <fullName evidence="5">Putative ATPase</fullName>
    </submittedName>
</protein>
<dbReference type="PANTHER" id="PTHR47691:SF3">
    <property type="entry name" value="HTH-TYPE TRANSCRIPTIONAL REGULATOR RV0890C-RELATED"/>
    <property type="match status" value="1"/>
</dbReference>
<dbReference type="GO" id="GO:0003677">
    <property type="term" value="F:DNA binding"/>
    <property type="evidence" value="ECO:0007669"/>
    <property type="project" value="UniProtKB-UniRule"/>
</dbReference>
<dbReference type="GO" id="GO:0000160">
    <property type="term" value="P:phosphorelay signal transduction system"/>
    <property type="evidence" value="ECO:0007669"/>
    <property type="project" value="InterPro"/>
</dbReference>
<dbReference type="InterPro" id="IPR011990">
    <property type="entry name" value="TPR-like_helical_dom_sf"/>
</dbReference>
<dbReference type="SUPFAM" id="SSF52540">
    <property type="entry name" value="P-loop containing nucleoside triphosphate hydrolases"/>
    <property type="match status" value="1"/>
</dbReference>
<dbReference type="InterPro" id="IPR027417">
    <property type="entry name" value="P-loop_NTPase"/>
</dbReference>
<accession>A0A4R2J4M0</accession>
<dbReference type="AlphaFoldDB" id="A0A4R2J4M0"/>
<evidence type="ECO:0000256" key="1">
    <source>
        <dbReference type="ARBA" id="ARBA00005820"/>
    </source>
</evidence>
<feature type="DNA-binding region" description="OmpR/PhoB-type" evidence="3">
    <location>
        <begin position="8"/>
        <end position="104"/>
    </location>
</feature>
<dbReference type="EMBL" id="SLWS01000010">
    <property type="protein sequence ID" value="TCO53653.1"/>
    <property type="molecule type" value="Genomic_DNA"/>
</dbReference>
<dbReference type="PANTHER" id="PTHR47691">
    <property type="entry name" value="REGULATOR-RELATED"/>
    <property type="match status" value="1"/>
</dbReference>
<dbReference type="SUPFAM" id="SSF46894">
    <property type="entry name" value="C-terminal effector domain of the bipartite response regulators"/>
    <property type="match status" value="1"/>
</dbReference>
<dbReference type="Proteomes" id="UP000295680">
    <property type="component" value="Unassembled WGS sequence"/>
</dbReference>
<dbReference type="PROSITE" id="PS51755">
    <property type="entry name" value="OMPR_PHOB"/>
    <property type="match status" value="1"/>
</dbReference>
<dbReference type="Pfam" id="PF03704">
    <property type="entry name" value="BTAD"/>
    <property type="match status" value="1"/>
</dbReference>
<keyword evidence="2 3" id="KW-0238">DNA-binding</keyword>
<evidence type="ECO:0000259" key="4">
    <source>
        <dbReference type="PROSITE" id="PS51755"/>
    </source>
</evidence>
<evidence type="ECO:0000256" key="3">
    <source>
        <dbReference type="PROSITE-ProRule" id="PRU01091"/>
    </source>
</evidence>
<name>A0A4R2J4M0_9PSEU</name>
<dbReference type="Gene3D" id="1.10.10.10">
    <property type="entry name" value="Winged helix-like DNA-binding domain superfamily/Winged helix DNA-binding domain"/>
    <property type="match status" value="1"/>
</dbReference>
<dbReference type="InterPro" id="IPR005158">
    <property type="entry name" value="BTAD"/>
</dbReference>
<comment type="caution">
    <text evidence="5">The sequence shown here is derived from an EMBL/GenBank/DDBJ whole genome shotgun (WGS) entry which is preliminary data.</text>
</comment>
<comment type="similarity">
    <text evidence="1">Belongs to the AfsR/DnrI/RedD regulatory family.</text>
</comment>
<dbReference type="Gene3D" id="1.25.40.10">
    <property type="entry name" value="Tetratricopeptide repeat domain"/>
    <property type="match status" value="2"/>
</dbReference>
<dbReference type="InterPro" id="IPR016032">
    <property type="entry name" value="Sig_transdc_resp-reg_C-effctor"/>
</dbReference>
<proteinExistence type="inferred from homology"/>
<keyword evidence="6" id="KW-1185">Reference proteome</keyword>
<dbReference type="GO" id="GO:0006355">
    <property type="term" value="P:regulation of DNA-templated transcription"/>
    <property type="evidence" value="ECO:0007669"/>
    <property type="project" value="InterPro"/>
</dbReference>
<evidence type="ECO:0000256" key="2">
    <source>
        <dbReference type="ARBA" id="ARBA00023125"/>
    </source>
</evidence>
<dbReference type="SMART" id="SM00862">
    <property type="entry name" value="Trans_reg_C"/>
    <property type="match status" value="1"/>
</dbReference>
<gene>
    <name evidence="5" type="ORF">EV192_110242</name>
</gene>
<dbReference type="InterPro" id="IPR036388">
    <property type="entry name" value="WH-like_DNA-bd_sf"/>
</dbReference>
<dbReference type="SMART" id="SM01043">
    <property type="entry name" value="BTAD"/>
    <property type="match status" value="1"/>
</dbReference>